<dbReference type="AlphaFoldDB" id="A0A8H3ZML3"/>
<keyword evidence="4" id="KW-1185">Reference proteome</keyword>
<organism evidence="3 4">
    <name type="scientific">Colletotrichum asianum</name>
    <dbReference type="NCBI Taxonomy" id="702518"/>
    <lineage>
        <taxon>Eukaryota</taxon>
        <taxon>Fungi</taxon>
        <taxon>Dikarya</taxon>
        <taxon>Ascomycota</taxon>
        <taxon>Pezizomycotina</taxon>
        <taxon>Sordariomycetes</taxon>
        <taxon>Hypocreomycetidae</taxon>
        <taxon>Glomerellales</taxon>
        <taxon>Glomerellaceae</taxon>
        <taxon>Colletotrichum</taxon>
        <taxon>Colletotrichum gloeosporioides species complex</taxon>
    </lineage>
</organism>
<feature type="region of interest" description="Disordered" evidence="1">
    <location>
        <begin position="192"/>
        <end position="244"/>
    </location>
</feature>
<feature type="region of interest" description="Disordered" evidence="1">
    <location>
        <begin position="135"/>
        <end position="171"/>
    </location>
</feature>
<evidence type="ECO:0000313" key="3">
    <source>
        <dbReference type="EMBL" id="KAF0321067.1"/>
    </source>
</evidence>
<keyword evidence="2" id="KW-1133">Transmembrane helix</keyword>
<evidence type="ECO:0000313" key="4">
    <source>
        <dbReference type="Proteomes" id="UP000434172"/>
    </source>
</evidence>
<feature type="transmembrane region" description="Helical" evidence="2">
    <location>
        <begin position="89"/>
        <end position="111"/>
    </location>
</feature>
<dbReference type="PRINTS" id="PR01217">
    <property type="entry name" value="PRICHEXTENSN"/>
</dbReference>
<reference evidence="3 4" key="1">
    <citation type="submission" date="2019-12" db="EMBL/GenBank/DDBJ databases">
        <title>A genome sequence resource for the geographically widespread anthracnose pathogen Colletotrichum asianum.</title>
        <authorList>
            <person name="Meng Y."/>
        </authorList>
    </citation>
    <scope>NUCLEOTIDE SEQUENCE [LARGE SCALE GENOMIC DNA]</scope>
    <source>
        <strain evidence="3 4">ICMP 18580</strain>
    </source>
</reference>
<keyword evidence="2" id="KW-0472">Membrane</keyword>
<name>A0A8H3ZML3_9PEZI</name>
<dbReference type="EMBL" id="WOWK01000075">
    <property type="protein sequence ID" value="KAF0321067.1"/>
    <property type="molecule type" value="Genomic_DNA"/>
</dbReference>
<gene>
    <name evidence="3" type="ORF">GQ607_011674</name>
</gene>
<dbReference type="Proteomes" id="UP000434172">
    <property type="component" value="Unassembled WGS sequence"/>
</dbReference>
<sequence length="244" mass="27056">MHIYPTPISQPIGGLLGLAARQQDEEGVHVITQTIRRPATTFLTYVTLGPGDPTPVPGADIPETPVATTPTAEAPPPSRGSGSLSSAQIGAILGGIVGVVTILLIVCYCLMNRRPKPRPSSYTGMYDDETTTTYSEYSVKTPPPRPPPPAFFPWNRRPARRPRRQPMPYPPYPTGPARPPFTVNEHEPWVVNEHGPRRTQKKGWQEPAVKFAPKRPRVKVNGPPRTERPPPNPYYQARWTQPNR</sequence>
<protein>
    <submittedName>
        <fullName evidence="3">Uncharacterized protein</fullName>
    </submittedName>
</protein>
<proteinExistence type="predicted"/>
<feature type="compositionally biased region" description="Pro residues" evidence="1">
    <location>
        <begin position="141"/>
        <end position="151"/>
    </location>
</feature>
<evidence type="ECO:0000256" key="1">
    <source>
        <dbReference type="SAM" id="MobiDB-lite"/>
    </source>
</evidence>
<evidence type="ECO:0000256" key="2">
    <source>
        <dbReference type="SAM" id="Phobius"/>
    </source>
</evidence>
<comment type="caution">
    <text evidence="3">The sequence shown here is derived from an EMBL/GenBank/DDBJ whole genome shotgun (WGS) entry which is preliminary data.</text>
</comment>
<accession>A0A8H3ZML3</accession>
<dbReference type="OrthoDB" id="4851325at2759"/>
<feature type="region of interest" description="Disordered" evidence="1">
    <location>
        <begin position="53"/>
        <end position="85"/>
    </location>
</feature>
<keyword evidence="2" id="KW-0812">Transmembrane</keyword>
<feature type="compositionally biased region" description="Low complexity" evidence="1">
    <location>
        <begin position="62"/>
        <end position="72"/>
    </location>
</feature>